<evidence type="ECO:0000313" key="3">
    <source>
        <dbReference type="EMBL" id="MBB6182505.1"/>
    </source>
</evidence>
<keyword evidence="4" id="KW-1185">Reference proteome</keyword>
<feature type="domain" description="Integrase catalytic" evidence="2">
    <location>
        <begin position="30"/>
        <end position="58"/>
    </location>
</feature>
<dbReference type="GO" id="GO:0015074">
    <property type="term" value="P:DNA integration"/>
    <property type="evidence" value="ECO:0007669"/>
    <property type="project" value="InterPro"/>
</dbReference>
<dbReference type="Proteomes" id="UP000535501">
    <property type="component" value="Unassembled WGS sequence"/>
</dbReference>
<dbReference type="AlphaFoldDB" id="A0A7W9Z1V5"/>
<proteinExistence type="predicted"/>
<dbReference type="Pfam" id="PF13683">
    <property type="entry name" value="rve_3"/>
    <property type="match status" value="1"/>
</dbReference>
<comment type="caution">
    <text evidence="3">The sequence shown here is derived from an EMBL/GenBank/DDBJ whole genome shotgun (WGS) entry which is preliminary data.</text>
</comment>
<reference evidence="3 4" key="1">
    <citation type="submission" date="2020-08" db="EMBL/GenBank/DDBJ databases">
        <title>Genomic Encyclopedia of Type Strains, Phase IV (KMG-IV): sequencing the most valuable type-strain genomes for metagenomic binning, comparative biology and taxonomic classification.</title>
        <authorList>
            <person name="Goeker M."/>
        </authorList>
    </citation>
    <scope>NUCLEOTIDE SEQUENCE [LARGE SCALE GENOMIC DNA]</scope>
    <source>
        <strain evidence="3 4">DSM 102134</strain>
    </source>
</reference>
<accession>A0A7W9Z1V5</accession>
<dbReference type="SUPFAM" id="SSF53098">
    <property type="entry name" value="Ribonuclease H-like"/>
    <property type="match status" value="1"/>
</dbReference>
<sequence>MTRTPIDQRVFSPDLSAARERLAVGLCLGIDDARDAVARWTHIYNTERPHSALGYQAPAAFAAQLTAMGDQLRATETLRRSPIAPSAQQRQIQPPTLVSAG</sequence>
<organism evidence="3 4">
    <name type="scientific">Pseudorhizobium flavum</name>
    <dbReference type="NCBI Taxonomy" id="1335061"/>
    <lineage>
        <taxon>Bacteria</taxon>
        <taxon>Pseudomonadati</taxon>
        <taxon>Pseudomonadota</taxon>
        <taxon>Alphaproteobacteria</taxon>
        <taxon>Hyphomicrobiales</taxon>
        <taxon>Rhizobiaceae</taxon>
        <taxon>Rhizobium/Agrobacterium group</taxon>
        <taxon>Pseudorhizobium</taxon>
    </lineage>
</organism>
<feature type="region of interest" description="Disordered" evidence="1">
    <location>
        <begin position="79"/>
        <end position="101"/>
    </location>
</feature>
<evidence type="ECO:0000259" key="2">
    <source>
        <dbReference type="Pfam" id="PF13683"/>
    </source>
</evidence>
<evidence type="ECO:0000256" key="1">
    <source>
        <dbReference type="SAM" id="MobiDB-lite"/>
    </source>
</evidence>
<name>A0A7W9Z1V5_9HYPH</name>
<protein>
    <recommendedName>
        <fullName evidence="2">Integrase catalytic domain-containing protein</fullName>
    </recommendedName>
</protein>
<dbReference type="InterPro" id="IPR001584">
    <property type="entry name" value="Integrase_cat-core"/>
</dbReference>
<dbReference type="EMBL" id="JACHEJ010000036">
    <property type="protein sequence ID" value="MBB6182505.1"/>
    <property type="molecule type" value="Genomic_DNA"/>
</dbReference>
<gene>
    <name evidence="3" type="ORF">HNQ75_004494</name>
</gene>
<dbReference type="InterPro" id="IPR012337">
    <property type="entry name" value="RNaseH-like_sf"/>
</dbReference>
<feature type="compositionally biased region" description="Polar residues" evidence="1">
    <location>
        <begin position="86"/>
        <end position="101"/>
    </location>
</feature>
<dbReference type="RefSeq" id="WP_172977880.1">
    <property type="nucleotide sequence ID" value="NZ_JACHEJ010000036.1"/>
</dbReference>
<evidence type="ECO:0000313" key="4">
    <source>
        <dbReference type="Proteomes" id="UP000535501"/>
    </source>
</evidence>